<dbReference type="EMBL" id="CP092362">
    <property type="protein sequence ID" value="ULN40420.1"/>
    <property type="molecule type" value="Genomic_DNA"/>
</dbReference>
<evidence type="ECO:0000256" key="4">
    <source>
        <dbReference type="ARBA" id="ARBA00023136"/>
    </source>
</evidence>
<keyword evidence="2 5" id="KW-0812">Transmembrane</keyword>
<dbReference type="Pfam" id="PF07690">
    <property type="entry name" value="MFS_1"/>
    <property type="match status" value="1"/>
</dbReference>
<evidence type="ECO:0000313" key="8">
    <source>
        <dbReference type="Proteomes" id="UP001055337"/>
    </source>
</evidence>
<accession>A0ABY3THJ5</accession>
<gene>
    <name evidence="7" type="ORF">MI149_22565</name>
</gene>
<dbReference type="PANTHER" id="PTHR42718">
    <property type="entry name" value="MAJOR FACILITATOR SUPERFAMILY MULTIDRUG TRANSPORTER MFSC"/>
    <property type="match status" value="1"/>
</dbReference>
<dbReference type="Gene3D" id="1.20.1250.20">
    <property type="entry name" value="MFS general substrate transporter like domains"/>
    <property type="match status" value="2"/>
</dbReference>
<dbReference type="InterPro" id="IPR011701">
    <property type="entry name" value="MFS"/>
</dbReference>
<dbReference type="SUPFAM" id="SSF103473">
    <property type="entry name" value="MFS general substrate transporter"/>
    <property type="match status" value="1"/>
</dbReference>
<feature type="transmembrane region" description="Helical" evidence="5">
    <location>
        <begin position="437"/>
        <end position="455"/>
    </location>
</feature>
<evidence type="ECO:0000256" key="2">
    <source>
        <dbReference type="ARBA" id="ARBA00022692"/>
    </source>
</evidence>
<protein>
    <submittedName>
        <fullName evidence="7">MFS transporter</fullName>
    </submittedName>
</protein>
<dbReference type="Proteomes" id="UP001055337">
    <property type="component" value="Chromosome"/>
</dbReference>
<feature type="transmembrane region" description="Helical" evidence="5">
    <location>
        <begin position="172"/>
        <end position="191"/>
    </location>
</feature>
<feature type="transmembrane region" description="Helical" evidence="5">
    <location>
        <begin position="85"/>
        <end position="107"/>
    </location>
</feature>
<keyword evidence="4 5" id="KW-0472">Membrane</keyword>
<feature type="transmembrane region" description="Helical" evidence="5">
    <location>
        <begin position="338"/>
        <end position="362"/>
    </location>
</feature>
<feature type="transmembrane region" description="Helical" evidence="5">
    <location>
        <begin position="54"/>
        <end position="73"/>
    </location>
</feature>
<dbReference type="InterPro" id="IPR020846">
    <property type="entry name" value="MFS_dom"/>
</dbReference>
<comment type="subcellular location">
    <subcellularLocation>
        <location evidence="1">Cell membrane</location>
        <topology evidence="1">Multi-pass membrane protein</topology>
    </subcellularLocation>
</comment>
<evidence type="ECO:0000313" key="7">
    <source>
        <dbReference type="EMBL" id="ULN40420.1"/>
    </source>
</evidence>
<reference evidence="7" key="1">
    <citation type="submission" date="2022-08" db="EMBL/GenBank/DDBJ databases">
        <title>Whole genome sequencing of non-tuberculosis mycobacteria type-strains.</title>
        <authorList>
            <person name="Igarashi Y."/>
            <person name="Osugi A."/>
            <person name="Mitarai S."/>
        </authorList>
    </citation>
    <scope>NUCLEOTIDE SEQUENCE</scope>
    <source>
        <strain evidence="7">JCM 16369</strain>
    </source>
</reference>
<evidence type="ECO:0000259" key="6">
    <source>
        <dbReference type="PROSITE" id="PS50850"/>
    </source>
</evidence>
<feature type="transmembrane region" description="Helical" evidence="5">
    <location>
        <begin position="368"/>
        <end position="393"/>
    </location>
</feature>
<dbReference type="RefSeq" id="WP_240177213.1">
    <property type="nucleotide sequence ID" value="NZ_CP092362.2"/>
</dbReference>
<feature type="transmembrane region" description="Helical" evidence="5">
    <location>
        <begin position="113"/>
        <end position="129"/>
    </location>
</feature>
<feature type="transmembrane region" description="Helical" evidence="5">
    <location>
        <begin position="273"/>
        <end position="293"/>
    </location>
</feature>
<evidence type="ECO:0000256" key="5">
    <source>
        <dbReference type="SAM" id="Phobius"/>
    </source>
</evidence>
<dbReference type="PROSITE" id="PS00216">
    <property type="entry name" value="SUGAR_TRANSPORT_1"/>
    <property type="match status" value="1"/>
</dbReference>
<dbReference type="InterPro" id="IPR005829">
    <property type="entry name" value="Sugar_transporter_CS"/>
</dbReference>
<dbReference type="PANTHER" id="PTHR42718:SF35">
    <property type="entry name" value="BLL0718 PROTEIN"/>
    <property type="match status" value="1"/>
</dbReference>
<feature type="domain" description="Major facilitator superfamily (MFS) profile" evidence="6">
    <location>
        <begin position="16"/>
        <end position="460"/>
    </location>
</feature>
<feature type="transmembrane region" description="Helical" evidence="5">
    <location>
        <begin position="236"/>
        <end position="253"/>
    </location>
</feature>
<sequence length="475" mass="49398">MSQLPESAETDSLSRRQIILLVAALVFSLMSFSLNATMLAPAVRDINQTLGPGAFVAMSTPFYLAGAIANVVLIRWSDYIGRKRVLIGIVIVMCLGTVLCLSTSLPLVVVGRFLQGASNITYGLAFLILRARLSGATFGVCCGVMASINGGVAGGDAFLAGIMTDAFGYRSIFALILVVGLIAVAFVWKWVPVDESDSRSDGRMDWVGAVFIALTVGGITMFLSDGGHAGWTSTPALVYLAVTVVAAIALGVTDNRVEHPLIGLKHLRSREAWPLIVVTILVMGSFMVVLGFIVPSMSEDPDSGFGLNATTTALLFLTPGAVVQVLTSPFVGRLAVRVGFVTVMRAGIAASIVVIALTAVFADHRYAVVALIALFGFTCHAVILTPLSSLGVLQASDEAPGALPGIANASYGMGFTLGFAWAGPIVGSGTDSTFHHAFWIAAGIGVAALAFSLILRPKPLVSGPVSPAGSTAHRT</sequence>
<organism evidence="7 8">
    <name type="scientific">Mycolicibacterium crocinum</name>
    <dbReference type="NCBI Taxonomy" id="388459"/>
    <lineage>
        <taxon>Bacteria</taxon>
        <taxon>Bacillati</taxon>
        <taxon>Actinomycetota</taxon>
        <taxon>Actinomycetes</taxon>
        <taxon>Mycobacteriales</taxon>
        <taxon>Mycobacteriaceae</taxon>
        <taxon>Mycolicibacterium</taxon>
    </lineage>
</organism>
<keyword evidence="8" id="KW-1185">Reference proteome</keyword>
<feature type="transmembrane region" description="Helical" evidence="5">
    <location>
        <begin position="203"/>
        <end position="224"/>
    </location>
</feature>
<feature type="transmembrane region" description="Helical" evidence="5">
    <location>
        <begin position="405"/>
        <end position="425"/>
    </location>
</feature>
<dbReference type="InterPro" id="IPR006311">
    <property type="entry name" value="TAT_signal"/>
</dbReference>
<dbReference type="PROSITE" id="PS51318">
    <property type="entry name" value="TAT"/>
    <property type="match status" value="1"/>
</dbReference>
<feature type="transmembrane region" description="Helical" evidence="5">
    <location>
        <begin position="136"/>
        <end position="160"/>
    </location>
</feature>
<dbReference type="InterPro" id="IPR036259">
    <property type="entry name" value="MFS_trans_sf"/>
</dbReference>
<evidence type="ECO:0000256" key="3">
    <source>
        <dbReference type="ARBA" id="ARBA00022989"/>
    </source>
</evidence>
<feature type="transmembrane region" description="Helical" evidence="5">
    <location>
        <begin position="18"/>
        <end position="42"/>
    </location>
</feature>
<dbReference type="PROSITE" id="PS50850">
    <property type="entry name" value="MFS"/>
    <property type="match status" value="1"/>
</dbReference>
<proteinExistence type="predicted"/>
<feature type="transmembrane region" description="Helical" evidence="5">
    <location>
        <begin position="305"/>
        <end position="326"/>
    </location>
</feature>
<name>A0ABY3THJ5_9MYCO</name>
<keyword evidence="3 5" id="KW-1133">Transmembrane helix</keyword>
<evidence type="ECO:0000256" key="1">
    <source>
        <dbReference type="ARBA" id="ARBA00004651"/>
    </source>
</evidence>